<evidence type="ECO:0000313" key="3">
    <source>
        <dbReference type="Proteomes" id="UP000651156"/>
    </source>
</evidence>
<protein>
    <submittedName>
        <fullName evidence="2">Gfo/Idh/MocA family oxidoreductase</fullName>
    </submittedName>
</protein>
<dbReference type="PANTHER" id="PTHR37850:SF1">
    <property type="entry name" value="SAF DOMAIN PROTEIN"/>
    <property type="match status" value="1"/>
</dbReference>
<evidence type="ECO:0000259" key="1">
    <source>
        <dbReference type="Pfam" id="PF01408"/>
    </source>
</evidence>
<comment type="caution">
    <text evidence="2">The sequence shown here is derived from an EMBL/GenBank/DDBJ whole genome shotgun (WGS) entry which is preliminary data.</text>
</comment>
<gene>
    <name evidence="2" type="ORF">IQ230_11630</name>
</gene>
<accession>A0ABR9UTU6</accession>
<dbReference type="InterPro" id="IPR000683">
    <property type="entry name" value="Gfo/Idh/MocA-like_OxRdtase_N"/>
</dbReference>
<reference evidence="2 3" key="1">
    <citation type="submission" date="2020-10" db="EMBL/GenBank/DDBJ databases">
        <authorList>
            <person name="Castelo-Branco R."/>
            <person name="Eusebio N."/>
            <person name="Adriana R."/>
            <person name="Vieira A."/>
            <person name="Brugerolle De Fraissinette N."/>
            <person name="Rezende De Castro R."/>
            <person name="Schneider M.P."/>
            <person name="Vasconcelos V."/>
            <person name="Leao P.N."/>
        </authorList>
    </citation>
    <scope>NUCLEOTIDE SEQUENCE [LARGE SCALE GENOMIC DNA]</scope>
    <source>
        <strain evidence="2 3">LEGE 06123</strain>
    </source>
</reference>
<evidence type="ECO:0000313" key="2">
    <source>
        <dbReference type="EMBL" id="MBE9190990.1"/>
    </source>
</evidence>
<organism evidence="2 3">
    <name type="scientific">Gloeocapsopsis crepidinum LEGE 06123</name>
    <dbReference type="NCBI Taxonomy" id="588587"/>
    <lineage>
        <taxon>Bacteria</taxon>
        <taxon>Bacillati</taxon>
        <taxon>Cyanobacteriota</taxon>
        <taxon>Cyanophyceae</taxon>
        <taxon>Oscillatoriophycideae</taxon>
        <taxon>Chroococcales</taxon>
        <taxon>Chroococcaceae</taxon>
        <taxon>Gloeocapsopsis</taxon>
    </lineage>
</organism>
<feature type="non-terminal residue" evidence="2">
    <location>
        <position position="67"/>
    </location>
</feature>
<dbReference type="InterPro" id="IPR036291">
    <property type="entry name" value="NAD(P)-bd_dom_sf"/>
</dbReference>
<dbReference type="EMBL" id="JADEWN010000025">
    <property type="protein sequence ID" value="MBE9190990.1"/>
    <property type="molecule type" value="Genomic_DNA"/>
</dbReference>
<keyword evidence="3" id="KW-1185">Reference proteome</keyword>
<dbReference type="SUPFAM" id="SSF51735">
    <property type="entry name" value="NAD(P)-binding Rossmann-fold domains"/>
    <property type="match status" value="1"/>
</dbReference>
<dbReference type="Pfam" id="PF01408">
    <property type="entry name" value="GFO_IDH_MocA"/>
    <property type="match status" value="1"/>
</dbReference>
<name>A0ABR9UTU6_9CHRO</name>
<dbReference type="Gene3D" id="3.40.50.720">
    <property type="entry name" value="NAD(P)-binding Rossmann-like Domain"/>
    <property type="match status" value="1"/>
</dbReference>
<sequence length="67" mass="7039">MIIVDTALKARAEAGKPIRVGMIGSGFMGRGIANQIINSVPGMELVAIANRNVAKAQRAYNEAGIEN</sequence>
<feature type="domain" description="Gfo/Idh/MocA-like oxidoreductase N-terminal" evidence="1">
    <location>
        <begin position="18"/>
        <end position="66"/>
    </location>
</feature>
<dbReference type="PANTHER" id="PTHR37850">
    <property type="entry name" value="STRU PROTEIN"/>
    <property type="match status" value="1"/>
</dbReference>
<proteinExistence type="predicted"/>
<dbReference type="Proteomes" id="UP000651156">
    <property type="component" value="Unassembled WGS sequence"/>
</dbReference>